<dbReference type="SMART" id="SM00220">
    <property type="entry name" value="S_TKc"/>
    <property type="match status" value="1"/>
</dbReference>
<dbReference type="PROSITE" id="PS50011">
    <property type="entry name" value="PROTEIN_KINASE_DOM"/>
    <property type="match status" value="1"/>
</dbReference>
<dbReference type="Pfam" id="PF00069">
    <property type="entry name" value="Pkinase"/>
    <property type="match status" value="1"/>
</dbReference>
<gene>
    <name evidence="7" type="ORF">TrLO_g5896</name>
</gene>
<organism evidence="7 8">
    <name type="scientific">Triparma laevis f. longispina</name>
    <dbReference type="NCBI Taxonomy" id="1714387"/>
    <lineage>
        <taxon>Eukaryota</taxon>
        <taxon>Sar</taxon>
        <taxon>Stramenopiles</taxon>
        <taxon>Ochrophyta</taxon>
        <taxon>Bolidophyceae</taxon>
        <taxon>Parmales</taxon>
        <taxon>Triparmaceae</taxon>
        <taxon>Triparma</taxon>
    </lineage>
</organism>
<dbReference type="GO" id="GO:0033316">
    <property type="term" value="P:meiotic spindle assembly checkpoint signaling"/>
    <property type="evidence" value="ECO:0007669"/>
    <property type="project" value="TreeGrafter"/>
</dbReference>
<keyword evidence="4" id="KW-0418">Kinase</keyword>
<evidence type="ECO:0000256" key="1">
    <source>
        <dbReference type="ARBA" id="ARBA00022527"/>
    </source>
</evidence>
<dbReference type="InterPro" id="IPR000719">
    <property type="entry name" value="Prot_kinase_dom"/>
</dbReference>
<keyword evidence="3" id="KW-0547">Nucleotide-binding</keyword>
<dbReference type="Proteomes" id="UP001165122">
    <property type="component" value="Unassembled WGS sequence"/>
</dbReference>
<evidence type="ECO:0000313" key="8">
    <source>
        <dbReference type="Proteomes" id="UP001165122"/>
    </source>
</evidence>
<dbReference type="Gene3D" id="1.10.510.10">
    <property type="entry name" value="Transferase(Phosphotransferase) domain 1"/>
    <property type="match status" value="1"/>
</dbReference>
<dbReference type="InterPro" id="IPR011009">
    <property type="entry name" value="Kinase-like_dom_sf"/>
</dbReference>
<dbReference type="GO" id="GO:0005634">
    <property type="term" value="C:nucleus"/>
    <property type="evidence" value="ECO:0007669"/>
    <property type="project" value="TreeGrafter"/>
</dbReference>
<evidence type="ECO:0000256" key="5">
    <source>
        <dbReference type="ARBA" id="ARBA00022840"/>
    </source>
</evidence>
<sequence>MFRINGKAYAKLGIIGRGGSCKVYRVLSPDFQVLALKKVKLEGMDKKSIDSYANEIALLESLRGNPAIIQLEDSEVDLEKKSILIAMQIGDVDLNEVLKQQKTSTGTALNMNFIRLTWQQMLGAVHSIHEAKIIHGDLKPANFLFVKGALKLIDFGIARAIQSDDTTNIYRENQVGTLNYMSPEAILDSGAGGGAGPKMRLGRASDVWSLGCILYQMCCGKTPFANLHMIPKLQAIVNPNHEITYPESLDPAAVDAIGLCLRRNPGERPGIVGGDGLLSEHWFLHQDKI</sequence>
<dbReference type="GO" id="GO:0098813">
    <property type="term" value="P:nuclear chromosome segregation"/>
    <property type="evidence" value="ECO:0007669"/>
    <property type="project" value="UniProtKB-ARBA"/>
</dbReference>
<dbReference type="CDD" id="cd14131">
    <property type="entry name" value="PKc_Mps1"/>
    <property type="match status" value="1"/>
</dbReference>
<dbReference type="GO" id="GO:0034501">
    <property type="term" value="P:protein localization to kinetochore"/>
    <property type="evidence" value="ECO:0007669"/>
    <property type="project" value="TreeGrafter"/>
</dbReference>
<name>A0A9W7ACF2_9STRA</name>
<keyword evidence="2" id="KW-0808">Transferase</keyword>
<dbReference type="EMBL" id="BRXW01000573">
    <property type="protein sequence ID" value="GMH67380.1"/>
    <property type="molecule type" value="Genomic_DNA"/>
</dbReference>
<dbReference type="GO" id="GO:0007094">
    <property type="term" value="P:mitotic spindle assembly checkpoint signaling"/>
    <property type="evidence" value="ECO:0007669"/>
    <property type="project" value="TreeGrafter"/>
</dbReference>
<dbReference type="FunFam" id="3.30.200.20:FF:000131">
    <property type="entry name" value="Dual specificity protein kinase TTK"/>
    <property type="match status" value="1"/>
</dbReference>
<dbReference type="PANTHER" id="PTHR22974">
    <property type="entry name" value="MIXED LINEAGE PROTEIN KINASE"/>
    <property type="match status" value="1"/>
</dbReference>
<dbReference type="GO" id="GO:0000776">
    <property type="term" value="C:kinetochore"/>
    <property type="evidence" value="ECO:0007669"/>
    <property type="project" value="TreeGrafter"/>
</dbReference>
<dbReference type="PROSITE" id="PS00108">
    <property type="entry name" value="PROTEIN_KINASE_ST"/>
    <property type="match status" value="1"/>
</dbReference>
<evidence type="ECO:0000259" key="6">
    <source>
        <dbReference type="PROSITE" id="PS50011"/>
    </source>
</evidence>
<dbReference type="OrthoDB" id="20524at2759"/>
<evidence type="ECO:0000256" key="4">
    <source>
        <dbReference type="ARBA" id="ARBA00022777"/>
    </source>
</evidence>
<dbReference type="Gene3D" id="3.30.200.20">
    <property type="entry name" value="Phosphorylase Kinase, domain 1"/>
    <property type="match status" value="1"/>
</dbReference>
<keyword evidence="8" id="KW-1185">Reference proteome</keyword>
<dbReference type="AlphaFoldDB" id="A0A9W7ACF2"/>
<dbReference type="PANTHER" id="PTHR22974:SF21">
    <property type="entry name" value="DUAL SPECIFICITY PROTEIN KINASE TTK"/>
    <property type="match status" value="1"/>
</dbReference>
<feature type="domain" description="Protein kinase" evidence="6">
    <location>
        <begin position="9"/>
        <end position="284"/>
    </location>
</feature>
<dbReference type="GO" id="GO:0004712">
    <property type="term" value="F:protein serine/threonine/tyrosine kinase activity"/>
    <property type="evidence" value="ECO:0007669"/>
    <property type="project" value="TreeGrafter"/>
</dbReference>
<dbReference type="SUPFAM" id="SSF56112">
    <property type="entry name" value="Protein kinase-like (PK-like)"/>
    <property type="match status" value="1"/>
</dbReference>
<protein>
    <recommendedName>
        <fullName evidence="6">Protein kinase domain-containing protein</fullName>
    </recommendedName>
</protein>
<keyword evidence="5" id="KW-0067">ATP-binding</keyword>
<evidence type="ECO:0000256" key="3">
    <source>
        <dbReference type="ARBA" id="ARBA00022741"/>
    </source>
</evidence>
<accession>A0A9W7ACF2</accession>
<dbReference type="FunFam" id="1.10.510.10:FF:000224">
    <property type="entry name" value="serine/threonine-protein kinase mph1 isoform X1"/>
    <property type="match status" value="1"/>
</dbReference>
<comment type="caution">
    <text evidence="7">The sequence shown here is derived from an EMBL/GenBank/DDBJ whole genome shotgun (WGS) entry which is preliminary data.</text>
</comment>
<dbReference type="InterPro" id="IPR027084">
    <property type="entry name" value="Mps1_cat"/>
</dbReference>
<reference evidence="8" key="1">
    <citation type="journal article" date="2023" name="Commun. Biol.">
        <title>Genome analysis of Parmales, the sister group of diatoms, reveals the evolutionary specialization of diatoms from phago-mixotrophs to photoautotrophs.</title>
        <authorList>
            <person name="Ban H."/>
            <person name="Sato S."/>
            <person name="Yoshikawa S."/>
            <person name="Yamada K."/>
            <person name="Nakamura Y."/>
            <person name="Ichinomiya M."/>
            <person name="Sato N."/>
            <person name="Blanc-Mathieu R."/>
            <person name="Endo H."/>
            <person name="Kuwata A."/>
            <person name="Ogata H."/>
        </authorList>
    </citation>
    <scope>NUCLEOTIDE SEQUENCE [LARGE SCALE GENOMIC DNA]</scope>
    <source>
        <strain evidence="8">NIES 3700</strain>
    </source>
</reference>
<evidence type="ECO:0000256" key="2">
    <source>
        <dbReference type="ARBA" id="ARBA00022679"/>
    </source>
</evidence>
<proteinExistence type="predicted"/>
<dbReference type="GO" id="GO:0005524">
    <property type="term" value="F:ATP binding"/>
    <property type="evidence" value="ECO:0007669"/>
    <property type="project" value="UniProtKB-KW"/>
</dbReference>
<dbReference type="GO" id="GO:0004674">
    <property type="term" value="F:protein serine/threonine kinase activity"/>
    <property type="evidence" value="ECO:0007669"/>
    <property type="project" value="UniProtKB-KW"/>
</dbReference>
<keyword evidence="1" id="KW-0723">Serine/threonine-protein kinase</keyword>
<dbReference type="InterPro" id="IPR008271">
    <property type="entry name" value="Ser/Thr_kinase_AS"/>
</dbReference>
<evidence type="ECO:0000313" key="7">
    <source>
        <dbReference type="EMBL" id="GMH67380.1"/>
    </source>
</evidence>